<gene>
    <name evidence="1" type="ORF">P691DRAFT_639464</name>
</gene>
<accession>A0A9P5WZC8</accession>
<dbReference type="EMBL" id="MU152059">
    <property type="protein sequence ID" value="KAF9441105.1"/>
    <property type="molecule type" value="Genomic_DNA"/>
</dbReference>
<protein>
    <submittedName>
        <fullName evidence="1">Uncharacterized protein</fullName>
    </submittedName>
</protein>
<sequence length="134" mass="14728">NMTYSDNDDFPNHITLLCTKWAYANSLGATISNTAFKTIIFNSLPHSWDPAVTTLYGSQNSIDAISQLNVWQGHTIDMCYWLGKGKKRQFPLDFGKCGGVKGNMSGMVQGGYRNIPSANNISTTNSPEPEVFAL</sequence>
<dbReference type="OrthoDB" id="3035098at2759"/>
<feature type="non-terminal residue" evidence="1">
    <location>
        <position position="1"/>
    </location>
</feature>
<dbReference type="Proteomes" id="UP000807342">
    <property type="component" value="Unassembled WGS sequence"/>
</dbReference>
<keyword evidence="2" id="KW-1185">Reference proteome</keyword>
<name>A0A9P5WZC8_9AGAR</name>
<proteinExistence type="predicted"/>
<comment type="caution">
    <text evidence="1">The sequence shown here is derived from an EMBL/GenBank/DDBJ whole genome shotgun (WGS) entry which is preliminary data.</text>
</comment>
<dbReference type="AlphaFoldDB" id="A0A9P5WZC8"/>
<reference evidence="1" key="1">
    <citation type="submission" date="2020-11" db="EMBL/GenBank/DDBJ databases">
        <authorList>
            <consortium name="DOE Joint Genome Institute"/>
            <person name="Ahrendt S."/>
            <person name="Riley R."/>
            <person name="Andreopoulos W."/>
            <person name="Labutti K."/>
            <person name="Pangilinan J."/>
            <person name="Ruiz-Duenas F.J."/>
            <person name="Barrasa J.M."/>
            <person name="Sanchez-Garcia M."/>
            <person name="Camarero S."/>
            <person name="Miyauchi S."/>
            <person name="Serrano A."/>
            <person name="Linde D."/>
            <person name="Babiker R."/>
            <person name="Drula E."/>
            <person name="Ayuso-Fernandez I."/>
            <person name="Pacheco R."/>
            <person name="Padilla G."/>
            <person name="Ferreira P."/>
            <person name="Barriuso J."/>
            <person name="Kellner H."/>
            <person name="Castanera R."/>
            <person name="Alfaro M."/>
            <person name="Ramirez L."/>
            <person name="Pisabarro A.G."/>
            <person name="Kuo A."/>
            <person name="Tritt A."/>
            <person name="Lipzen A."/>
            <person name="He G."/>
            <person name="Yan M."/>
            <person name="Ng V."/>
            <person name="Cullen D."/>
            <person name="Martin F."/>
            <person name="Rosso M.-N."/>
            <person name="Henrissat B."/>
            <person name="Hibbett D."/>
            <person name="Martinez A.T."/>
            <person name="Grigoriev I.V."/>
        </authorList>
    </citation>
    <scope>NUCLEOTIDE SEQUENCE</scope>
    <source>
        <strain evidence="1">MF-IS2</strain>
    </source>
</reference>
<organism evidence="1 2">
    <name type="scientific">Macrolepiota fuliginosa MF-IS2</name>
    <dbReference type="NCBI Taxonomy" id="1400762"/>
    <lineage>
        <taxon>Eukaryota</taxon>
        <taxon>Fungi</taxon>
        <taxon>Dikarya</taxon>
        <taxon>Basidiomycota</taxon>
        <taxon>Agaricomycotina</taxon>
        <taxon>Agaricomycetes</taxon>
        <taxon>Agaricomycetidae</taxon>
        <taxon>Agaricales</taxon>
        <taxon>Agaricineae</taxon>
        <taxon>Agaricaceae</taxon>
        <taxon>Macrolepiota</taxon>
    </lineage>
</organism>
<evidence type="ECO:0000313" key="1">
    <source>
        <dbReference type="EMBL" id="KAF9441105.1"/>
    </source>
</evidence>
<evidence type="ECO:0000313" key="2">
    <source>
        <dbReference type="Proteomes" id="UP000807342"/>
    </source>
</evidence>
<feature type="non-terminal residue" evidence="1">
    <location>
        <position position="134"/>
    </location>
</feature>